<dbReference type="OrthoDB" id="1451346at2"/>
<evidence type="ECO:0000313" key="2">
    <source>
        <dbReference type="EMBL" id="SMC61132.1"/>
    </source>
</evidence>
<keyword evidence="1" id="KW-0812">Transmembrane</keyword>
<name>A0A1W2AKV5_9FLAO</name>
<dbReference type="AlphaFoldDB" id="A0A1W2AKV5"/>
<evidence type="ECO:0000256" key="1">
    <source>
        <dbReference type="SAM" id="Phobius"/>
    </source>
</evidence>
<accession>A0A1W2AKV5</accession>
<protein>
    <submittedName>
        <fullName evidence="2">Uncharacterized protein</fullName>
    </submittedName>
</protein>
<sequence>MKNEIEINAIRSRPRFKVVANMTADEFSDKLKAHFKNHNKTLGGYVNREVGVIRLRQDREKYWAPQLQIRVEQNDEKPGTILVRGLFGPRPSIWTLFMFSYGLGGAIILTTGLYGWIELALEIGNFWVWTNLIGLLLMVGPYISAKIGQRIAKSHMSVLRIFIETVLVEEKIISE</sequence>
<evidence type="ECO:0000313" key="3">
    <source>
        <dbReference type="Proteomes" id="UP000192393"/>
    </source>
</evidence>
<dbReference type="STRING" id="1434700.SAMN06296427_104245"/>
<organism evidence="2 3">
    <name type="scientific">Moheibacter sediminis</name>
    <dbReference type="NCBI Taxonomy" id="1434700"/>
    <lineage>
        <taxon>Bacteria</taxon>
        <taxon>Pseudomonadati</taxon>
        <taxon>Bacteroidota</taxon>
        <taxon>Flavobacteriia</taxon>
        <taxon>Flavobacteriales</taxon>
        <taxon>Weeksellaceae</taxon>
        <taxon>Moheibacter</taxon>
    </lineage>
</organism>
<dbReference type="Proteomes" id="UP000192393">
    <property type="component" value="Unassembled WGS sequence"/>
</dbReference>
<feature type="transmembrane region" description="Helical" evidence="1">
    <location>
        <begin position="126"/>
        <end position="145"/>
    </location>
</feature>
<feature type="transmembrane region" description="Helical" evidence="1">
    <location>
        <begin position="93"/>
        <end position="114"/>
    </location>
</feature>
<reference evidence="2 3" key="1">
    <citation type="submission" date="2017-04" db="EMBL/GenBank/DDBJ databases">
        <authorList>
            <person name="Afonso C.L."/>
            <person name="Miller P.J."/>
            <person name="Scott M.A."/>
            <person name="Spackman E."/>
            <person name="Goraichik I."/>
            <person name="Dimitrov K.M."/>
            <person name="Suarez D.L."/>
            <person name="Swayne D.E."/>
        </authorList>
    </citation>
    <scope>NUCLEOTIDE SEQUENCE [LARGE SCALE GENOMIC DNA]</scope>
    <source>
        <strain evidence="2 3">CGMCC 1.12708</strain>
    </source>
</reference>
<keyword evidence="3" id="KW-1185">Reference proteome</keyword>
<gene>
    <name evidence="2" type="ORF">SAMN06296427_104245</name>
</gene>
<dbReference type="EMBL" id="FWXS01000004">
    <property type="protein sequence ID" value="SMC61132.1"/>
    <property type="molecule type" value="Genomic_DNA"/>
</dbReference>
<dbReference type="RefSeq" id="WP_084017155.1">
    <property type="nucleotide sequence ID" value="NZ_FWXS01000004.1"/>
</dbReference>
<proteinExistence type="predicted"/>
<keyword evidence="1" id="KW-1133">Transmembrane helix</keyword>
<keyword evidence="1" id="KW-0472">Membrane</keyword>